<evidence type="ECO:0000313" key="1">
    <source>
        <dbReference type="EMBL" id="ASJ25303.1"/>
    </source>
</evidence>
<proteinExistence type="predicted"/>
<gene>
    <name evidence="1" type="ORF">LHGZ1_2472</name>
</gene>
<reference evidence="2" key="1">
    <citation type="submission" date="2017-06" db="EMBL/GenBank/DDBJ databases">
        <title>Whole genome sequence of Laribacter hongkongensis LHGZ1.</title>
        <authorList>
            <person name="Chen D."/>
            <person name="Wu H."/>
            <person name="Chen J."/>
        </authorList>
    </citation>
    <scope>NUCLEOTIDE SEQUENCE [LARGE SCALE GENOMIC DNA]</scope>
    <source>
        <strain evidence="2">LHGZ1</strain>
    </source>
</reference>
<evidence type="ECO:0000313" key="2">
    <source>
        <dbReference type="Proteomes" id="UP000197424"/>
    </source>
</evidence>
<dbReference type="RefSeq" id="WP_147640223.1">
    <property type="nucleotide sequence ID" value="NZ_CP022115.1"/>
</dbReference>
<accession>A0A248LMB7</accession>
<dbReference type="AlphaFoldDB" id="A0A248LMB7"/>
<dbReference type="EMBL" id="CP022115">
    <property type="protein sequence ID" value="ASJ25303.1"/>
    <property type="molecule type" value="Genomic_DNA"/>
</dbReference>
<sequence length="86" mass="9181">MSDWSNESGLDAATHANARGLLAALLELDALPMDDDEPATIRPRLGAMATLVCAAQPIGHVPCCPVHIPAPSRESRTRERDDCCLC</sequence>
<name>A0A248LMB7_9NEIS</name>
<organism evidence="1 2">
    <name type="scientific">Laribacter hongkongensis</name>
    <dbReference type="NCBI Taxonomy" id="168471"/>
    <lineage>
        <taxon>Bacteria</taxon>
        <taxon>Pseudomonadati</taxon>
        <taxon>Pseudomonadota</taxon>
        <taxon>Betaproteobacteria</taxon>
        <taxon>Neisseriales</taxon>
        <taxon>Aquaspirillaceae</taxon>
        <taxon>Laribacter</taxon>
    </lineage>
</organism>
<dbReference type="Proteomes" id="UP000197424">
    <property type="component" value="Chromosome"/>
</dbReference>
<protein>
    <submittedName>
        <fullName evidence="1">Uncharacterized protein</fullName>
    </submittedName>
</protein>